<dbReference type="InterPro" id="IPR000182">
    <property type="entry name" value="GNAT_dom"/>
</dbReference>
<evidence type="ECO:0000313" key="3">
    <source>
        <dbReference type="Proteomes" id="UP000184221"/>
    </source>
</evidence>
<reference evidence="2 3" key="1">
    <citation type="submission" date="2016-11" db="EMBL/GenBank/DDBJ databases">
        <authorList>
            <person name="Jaros S."/>
            <person name="Januszkiewicz K."/>
            <person name="Wedrychowicz H."/>
        </authorList>
    </citation>
    <scope>NUCLEOTIDE SEQUENCE [LARGE SCALE GENOMIC DNA]</scope>
    <source>
        <strain evidence="2 3">DSM 29431</strain>
    </source>
</reference>
<dbReference type="InterPro" id="IPR016181">
    <property type="entry name" value="Acyl_CoA_acyltransferase"/>
</dbReference>
<organism evidence="2 3">
    <name type="scientific">Marivita hallyeonensis</name>
    <dbReference type="NCBI Taxonomy" id="996342"/>
    <lineage>
        <taxon>Bacteria</taxon>
        <taxon>Pseudomonadati</taxon>
        <taxon>Pseudomonadota</taxon>
        <taxon>Alphaproteobacteria</taxon>
        <taxon>Rhodobacterales</taxon>
        <taxon>Roseobacteraceae</taxon>
        <taxon>Marivita</taxon>
    </lineage>
</organism>
<dbReference type="STRING" id="996342.SAMN05443551_3881"/>
<dbReference type="GO" id="GO:0016747">
    <property type="term" value="F:acyltransferase activity, transferring groups other than amino-acyl groups"/>
    <property type="evidence" value="ECO:0007669"/>
    <property type="project" value="InterPro"/>
</dbReference>
<dbReference type="Proteomes" id="UP000184221">
    <property type="component" value="Unassembled WGS sequence"/>
</dbReference>
<dbReference type="InterPro" id="IPR051531">
    <property type="entry name" value="N-acetyltransferase"/>
</dbReference>
<dbReference type="EMBL" id="FQXC01000006">
    <property type="protein sequence ID" value="SHH98024.1"/>
    <property type="molecule type" value="Genomic_DNA"/>
</dbReference>
<dbReference type="PANTHER" id="PTHR43792:SF1">
    <property type="entry name" value="N-ACETYLTRANSFERASE DOMAIN-CONTAINING PROTEIN"/>
    <property type="match status" value="1"/>
</dbReference>
<dbReference type="RefSeq" id="WP_072779748.1">
    <property type="nucleotide sequence ID" value="NZ_FQXC01000006.1"/>
</dbReference>
<protein>
    <submittedName>
        <fullName evidence="2">Protein N-acetyltransferase, RimJ/RimL family</fullName>
    </submittedName>
</protein>
<dbReference type="SUPFAM" id="SSF55729">
    <property type="entry name" value="Acyl-CoA N-acyltransferases (Nat)"/>
    <property type="match status" value="1"/>
</dbReference>
<dbReference type="AlphaFoldDB" id="A0A1M5XEU6"/>
<keyword evidence="3" id="KW-1185">Reference proteome</keyword>
<dbReference type="OrthoDB" id="6293260at2"/>
<accession>A0A1M5XEU6</accession>
<evidence type="ECO:0000259" key="1">
    <source>
        <dbReference type="PROSITE" id="PS51186"/>
    </source>
</evidence>
<dbReference type="Gene3D" id="3.40.630.30">
    <property type="match status" value="1"/>
</dbReference>
<gene>
    <name evidence="2" type="ORF">SAMN05443551_3881</name>
</gene>
<name>A0A1M5XEU6_9RHOB</name>
<keyword evidence="2" id="KW-0808">Transferase</keyword>
<dbReference type="Pfam" id="PF13302">
    <property type="entry name" value="Acetyltransf_3"/>
    <property type="match status" value="1"/>
</dbReference>
<dbReference type="PROSITE" id="PS51186">
    <property type="entry name" value="GNAT"/>
    <property type="match status" value="1"/>
</dbReference>
<dbReference type="PANTHER" id="PTHR43792">
    <property type="entry name" value="GNAT FAMILY, PUTATIVE (AFU_ORTHOLOGUE AFUA_3G00765)-RELATED-RELATED"/>
    <property type="match status" value="1"/>
</dbReference>
<sequence>MTPPTLTTKRLVMRAPTDGDRAAYHAFYAVTDLAVGHYRGGRSEAEVDAILRRDMDHWVRNGFGIWLLRTHGADAVLGGVGLDHTDGWPGHEVTWWLMPDTRGHGYATEAAQAAIDWAYEQKHWPKVQTFFRDENTASRRVAERLGGTFDRRLRFPDGVERDIYVFPQRVTA</sequence>
<proteinExistence type="predicted"/>
<feature type="domain" description="N-acetyltransferase" evidence="1">
    <location>
        <begin position="11"/>
        <end position="170"/>
    </location>
</feature>
<evidence type="ECO:0000313" key="2">
    <source>
        <dbReference type="EMBL" id="SHH98024.1"/>
    </source>
</evidence>